<dbReference type="AlphaFoldDB" id="A0A9Q1IAK9"/>
<keyword evidence="3" id="KW-1185">Reference proteome</keyword>
<accession>A0A9Q1IAK9</accession>
<evidence type="ECO:0000313" key="3">
    <source>
        <dbReference type="Proteomes" id="UP001152622"/>
    </source>
</evidence>
<sequence>MSQEVTVAAGHATPIVAGGDLQRSYGWNLSALQQAGGNDPNHDRQKGHRADAFGSDTSAPELARAGVVKEEQTRDFVLINTQAEPQLEKVPSVARLCPRDSVCEATCRNTRVTFIRSGGGRAGDPSVLTRSTRRRNGRCRSPAEHEDQPGQGAVNHSPNPLSDTHWANEQKLPQHRGHLSIKRRPTESETLSCGRDLLSLTEKMRDKEGRVFIKLVSGLFVND</sequence>
<feature type="region of interest" description="Disordered" evidence="1">
    <location>
        <begin position="117"/>
        <end position="166"/>
    </location>
</feature>
<feature type="region of interest" description="Disordered" evidence="1">
    <location>
        <begin position="33"/>
        <end position="56"/>
    </location>
</feature>
<comment type="caution">
    <text evidence="2">The sequence shown here is derived from an EMBL/GenBank/DDBJ whole genome shotgun (WGS) entry which is preliminary data.</text>
</comment>
<dbReference type="EMBL" id="JAINUF010000025">
    <property type="protein sequence ID" value="KAJ8332597.1"/>
    <property type="molecule type" value="Genomic_DNA"/>
</dbReference>
<reference evidence="2" key="1">
    <citation type="journal article" date="2023" name="Science">
        <title>Genome structures resolve the early diversification of teleost fishes.</title>
        <authorList>
            <person name="Parey E."/>
            <person name="Louis A."/>
            <person name="Montfort J."/>
            <person name="Bouchez O."/>
            <person name="Roques C."/>
            <person name="Iampietro C."/>
            <person name="Lluch J."/>
            <person name="Castinel A."/>
            <person name="Donnadieu C."/>
            <person name="Desvignes T."/>
            <person name="Floi Bucao C."/>
            <person name="Jouanno E."/>
            <person name="Wen M."/>
            <person name="Mejri S."/>
            <person name="Dirks R."/>
            <person name="Jansen H."/>
            <person name="Henkel C."/>
            <person name="Chen W.J."/>
            <person name="Zahm M."/>
            <person name="Cabau C."/>
            <person name="Klopp C."/>
            <person name="Thompson A.W."/>
            <person name="Robinson-Rechavi M."/>
            <person name="Braasch I."/>
            <person name="Lecointre G."/>
            <person name="Bobe J."/>
            <person name="Postlethwait J.H."/>
            <person name="Berthelot C."/>
            <person name="Roest Crollius H."/>
            <person name="Guiguen Y."/>
        </authorList>
    </citation>
    <scope>NUCLEOTIDE SEQUENCE</scope>
    <source>
        <strain evidence="2">WJC10195</strain>
    </source>
</reference>
<gene>
    <name evidence="2" type="ORF">SKAU_G00423860</name>
</gene>
<organism evidence="2 3">
    <name type="scientific">Synaphobranchus kaupii</name>
    <name type="common">Kaup's arrowtooth eel</name>
    <dbReference type="NCBI Taxonomy" id="118154"/>
    <lineage>
        <taxon>Eukaryota</taxon>
        <taxon>Metazoa</taxon>
        <taxon>Chordata</taxon>
        <taxon>Craniata</taxon>
        <taxon>Vertebrata</taxon>
        <taxon>Euteleostomi</taxon>
        <taxon>Actinopterygii</taxon>
        <taxon>Neopterygii</taxon>
        <taxon>Teleostei</taxon>
        <taxon>Anguilliformes</taxon>
        <taxon>Synaphobranchidae</taxon>
        <taxon>Synaphobranchus</taxon>
    </lineage>
</organism>
<protein>
    <submittedName>
        <fullName evidence="2">Uncharacterized protein</fullName>
    </submittedName>
</protein>
<feature type="compositionally biased region" description="Polar residues" evidence="1">
    <location>
        <begin position="154"/>
        <end position="166"/>
    </location>
</feature>
<evidence type="ECO:0000313" key="2">
    <source>
        <dbReference type="EMBL" id="KAJ8332597.1"/>
    </source>
</evidence>
<feature type="compositionally biased region" description="Basic and acidic residues" evidence="1">
    <location>
        <begin position="40"/>
        <end position="51"/>
    </location>
</feature>
<name>A0A9Q1IAK9_SYNKA</name>
<dbReference type="Proteomes" id="UP001152622">
    <property type="component" value="Unassembled WGS sequence"/>
</dbReference>
<proteinExistence type="predicted"/>
<evidence type="ECO:0000256" key="1">
    <source>
        <dbReference type="SAM" id="MobiDB-lite"/>
    </source>
</evidence>